<dbReference type="SUPFAM" id="SSF48179">
    <property type="entry name" value="6-phosphogluconate dehydrogenase C-terminal domain-like"/>
    <property type="match status" value="1"/>
</dbReference>
<evidence type="ECO:0000256" key="2">
    <source>
        <dbReference type="ARBA" id="ARBA00023002"/>
    </source>
</evidence>
<dbReference type="PROSITE" id="PS00895">
    <property type="entry name" value="3_HYDROXYISOBUT_DH"/>
    <property type="match status" value="1"/>
</dbReference>
<evidence type="ECO:0000256" key="1">
    <source>
        <dbReference type="ARBA" id="ARBA00009080"/>
    </source>
</evidence>
<keyword evidence="7" id="KW-1185">Reference proteome</keyword>
<dbReference type="SUPFAM" id="SSF51735">
    <property type="entry name" value="NAD(P)-binding Rossmann-fold domains"/>
    <property type="match status" value="1"/>
</dbReference>
<dbReference type="Proteomes" id="UP001500037">
    <property type="component" value="Unassembled WGS sequence"/>
</dbReference>
<protein>
    <submittedName>
        <fullName evidence="6">NAD(P)-dependent oxidoreductase</fullName>
    </submittedName>
</protein>
<evidence type="ECO:0000259" key="4">
    <source>
        <dbReference type="Pfam" id="PF03446"/>
    </source>
</evidence>
<dbReference type="PANTHER" id="PTHR43060:SF15">
    <property type="entry name" value="3-HYDROXYISOBUTYRATE DEHYDROGENASE-LIKE 1, MITOCHONDRIAL-RELATED"/>
    <property type="match status" value="1"/>
</dbReference>
<dbReference type="InterPro" id="IPR029154">
    <property type="entry name" value="HIBADH-like_NADP-bd"/>
</dbReference>
<dbReference type="Pfam" id="PF03446">
    <property type="entry name" value="NAD_binding_2"/>
    <property type="match status" value="1"/>
</dbReference>
<accession>A0ABN1WRX9</accession>
<comment type="caution">
    <text evidence="6">The sequence shown here is derived from an EMBL/GenBank/DDBJ whole genome shotgun (WGS) entry which is preliminary data.</text>
</comment>
<evidence type="ECO:0000256" key="3">
    <source>
        <dbReference type="ARBA" id="ARBA00023027"/>
    </source>
</evidence>
<feature type="domain" description="6-phosphogluconate dehydrogenase NADP-binding" evidence="4">
    <location>
        <begin position="6"/>
        <end position="162"/>
    </location>
</feature>
<dbReference type="PIRSF" id="PIRSF000103">
    <property type="entry name" value="HIBADH"/>
    <property type="match status" value="1"/>
</dbReference>
<comment type="similarity">
    <text evidence="1">Belongs to the HIBADH-related family.</text>
</comment>
<dbReference type="RefSeq" id="WP_344445184.1">
    <property type="nucleotide sequence ID" value="NZ_BAAALF010000150.1"/>
</dbReference>
<dbReference type="Gene3D" id="1.10.1040.10">
    <property type="entry name" value="N-(1-d-carboxylethyl)-l-norvaline Dehydrogenase, domain 2"/>
    <property type="match status" value="1"/>
</dbReference>
<dbReference type="InterPro" id="IPR006115">
    <property type="entry name" value="6PGDH_NADP-bd"/>
</dbReference>
<dbReference type="InterPro" id="IPR036291">
    <property type="entry name" value="NAD(P)-bd_dom_sf"/>
</dbReference>
<proteinExistence type="inferred from homology"/>
<gene>
    <name evidence="6" type="ORF">GCM10009665_59800</name>
</gene>
<evidence type="ECO:0000259" key="5">
    <source>
        <dbReference type="Pfam" id="PF14833"/>
    </source>
</evidence>
<reference evidence="6 7" key="1">
    <citation type="journal article" date="2019" name="Int. J. Syst. Evol. Microbiol.">
        <title>The Global Catalogue of Microorganisms (GCM) 10K type strain sequencing project: providing services to taxonomists for standard genome sequencing and annotation.</title>
        <authorList>
            <consortium name="The Broad Institute Genomics Platform"/>
            <consortium name="The Broad Institute Genome Sequencing Center for Infectious Disease"/>
            <person name="Wu L."/>
            <person name="Ma J."/>
        </authorList>
    </citation>
    <scope>NUCLEOTIDE SEQUENCE [LARGE SCALE GENOMIC DNA]</scope>
    <source>
        <strain evidence="6 7">JCM 13004</strain>
    </source>
</reference>
<dbReference type="InterPro" id="IPR002204">
    <property type="entry name" value="3-OH-isobutyrate_DH-rel_CS"/>
</dbReference>
<dbReference type="Pfam" id="PF14833">
    <property type="entry name" value="NAD_binding_11"/>
    <property type="match status" value="1"/>
</dbReference>
<evidence type="ECO:0000313" key="7">
    <source>
        <dbReference type="Proteomes" id="UP001500037"/>
    </source>
</evidence>
<feature type="domain" description="3-hydroxyisobutyrate dehydrogenase-like NAD-binding" evidence="5">
    <location>
        <begin position="165"/>
        <end position="285"/>
    </location>
</feature>
<dbReference type="InterPro" id="IPR008927">
    <property type="entry name" value="6-PGluconate_DH-like_C_sf"/>
</dbReference>
<organism evidence="6 7">
    <name type="scientific">Kitasatospora nipponensis</name>
    <dbReference type="NCBI Taxonomy" id="258049"/>
    <lineage>
        <taxon>Bacteria</taxon>
        <taxon>Bacillati</taxon>
        <taxon>Actinomycetota</taxon>
        <taxon>Actinomycetes</taxon>
        <taxon>Kitasatosporales</taxon>
        <taxon>Streptomycetaceae</taxon>
        <taxon>Kitasatospora</taxon>
    </lineage>
</organism>
<sequence>MTGTRLAFIGLGNMGGGMAHRLLQSGYELTVYNRTASKAEPLVAAGALAAATPAEAAAGQHTVLLSLSDEAAVDQVLFEQLVPVLAPGSLVIDTSTVSPEYARSSAEKLAAAGLRRVEACVVGNPFQARDGQLRVFASGAEADIEQARPLLETVGSELVVLGAPGASATMKLILNLLLGAQVASLAEAVTYGAQAGLDRDQLLSSIAGSGFSSVVMRFRAELMRKGSYQPAFFRSALMEKDLRLAVADAAAAGVAMPVLDTVRAGYAAVVAAGDGDQDASVLIEHLGPAGAARAARAAG</sequence>
<evidence type="ECO:0000313" key="6">
    <source>
        <dbReference type="EMBL" id="GAA1262193.1"/>
    </source>
</evidence>
<dbReference type="InterPro" id="IPR015815">
    <property type="entry name" value="HIBADH-related"/>
</dbReference>
<dbReference type="Gene3D" id="3.40.50.720">
    <property type="entry name" value="NAD(P)-binding Rossmann-like Domain"/>
    <property type="match status" value="1"/>
</dbReference>
<dbReference type="PANTHER" id="PTHR43060">
    <property type="entry name" value="3-HYDROXYISOBUTYRATE DEHYDROGENASE-LIKE 1, MITOCHONDRIAL-RELATED"/>
    <property type="match status" value="1"/>
</dbReference>
<dbReference type="EMBL" id="BAAALF010000150">
    <property type="protein sequence ID" value="GAA1262193.1"/>
    <property type="molecule type" value="Genomic_DNA"/>
</dbReference>
<name>A0ABN1WRX9_9ACTN</name>
<keyword evidence="3" id="KW-0520">NAD</keyword>
<dbReference type="InterPro" id="IPR013328">
    <property type="entry name" value="6PGD_dom2"/>
</dbReference>
<keyword evidence="2" id="KW-0560">Oxidoreductase</keyword>